<keyword evidence="1" id="KW-0732">Signal</keyword>
<organism evidence="2 3">
    <name type="scientific">Pseudopedobacter beijingensis</name>
    <dbReference type="NCBI Taxonomy" id="1207056"/>
    <lineage>
        <taxon>Bacteria</taxon>
        <taxon>Pseudomonadati</taxon>
        <taxon>Bacteroidota</taxon>
        <taxon>Sphingobacteriia</taxon>
        <taxon>Sphingobacteriales</taxon>
        <taxon>Sphingobacteriaceae</taxon>
        <taxon>Pseudopedobacter</taxon>
    </lineage>
</organism>
<dbReference type="SUPFAM" id="SSF56935">
    <property type="entry name" value="Porins"/>
    <property type="match status" value="1"/>
</dbReference>
<sequence length="267" mass="29431">MKKSFISFCATWLVFLPAHAQFIEGAPFTAIANASVAINNVWAANNNPAGLSFLTKTIVAAGYENKFLTKEFSASSLILALPFNKIVIGGSFQKYGIPDFSQIKTGISLSKSFGHTLSYGIRLNYHQINITGYNNEKTFSADCGIMYAINKKIWLAASLGNISQESFKTIHDQTIDAYIKFGASILLNEKLTACSQIDKYTDNALDYRMGLDYKLLEILSLRGGLSFNTFRQYAGIGISHKKLVIDLAISSHPVLSYSPQIALAYEF</sequence>
<dbReference type="Gene3D" id="2.40.160.60">
    <property type="entry name" value="Outer membrane protein transport protein (OMPP1/FadL/TodX)"/>
    <property type="match status" value="1"/>
</dbReference>
<dbReference type="Proteomes" id="UP001597118">
    <property type="component" value="Unassembled WGS sequence"/>
</dbReference>
<protein>
    <recommendedName>
        <fullName evidence="4">PorV/PorQ family protein</fullName>
    </recommendedName>
</protein>
<reference evidence="3" key="1">
    <citation type="journal article" date="2019" name="Int. J. Syst. Evol. Microbiol.">
        <title>The Global Catalogue of Microorganisms (GCM) 10K type strain sequencing project: providing services to taxonomists for standard genome sequencing and annotation.</title>
        <authorList>
            <consortium name="The Broad Institute Genomics Platform"/>
            <consortium name="The Broad Institute Genome Sequencing Center for Infectious Disease"/>
            <person name="Wu L."/>
            <person name="Ma J."/>
        </authorList>
    </citation>
    <scope>NUCLEOTIDE SEQUENCE [LARGE SCALE GENOMIC DNA]</scope>
    <source>
        <strain evidence="3">CCUG 53762</strain>
    </source>
</reference>
<evidence type="ECO:0000313" key="2">
    <source>
        <dbReference type="EMBL" id="MFD1630658.1"/>
    </source>
</evidence>
<feature type="chain" id="PRO_5045379435" description="PorV/PorQ family protein" evidence="1">
    <location>
        <begin position="21"/>
        <end position="267"/>
    </location>
</feature>
<dbReference type="RefSeq" id="WP_379663036.1">
    <property type="nucleotide sequence ID" value="NZ_JBHUDG010000019.1"/>
</dbReference>
<comment type="caution">
    <text evidence="2">The sequence shown here is derived from an EMBL/GenBank/DDBJ whole genome shotgun (WGS) entry which is preliminary data.</text>
</comment>
<gene>
    <name evidence="2" type="ORF">ACFSAH_12265</name>
</gene>
<keyword evidence="3" id="KW-1185">Reference proteome</keyword>
<feature type="signal peptide" evidence="1">
    <location>
        <begin position="1"/>
        <end position="20"/>
    </location>
</feature>
<name>A0ABW4ID39_9SPHI</name>
<proteinExistence type="predicted"/>
<dbReference type="EMBL" id="JBHUDG010000019">
    <property type="protein sequence ID" value="MFD1630658.1"/>
    <property type="molecule type" value="Genomic_DNA"/>
</dbReference>
<accession>A0ABW4ID39</accession>
<evidence type="ECO:0000313" key="3">
    <source>
        <dbReference type="Proteomes" id="UP001597118"/>
    </source>
</evidence>
<evidence type="ECO:0008006" key="4">
    <source>
        <dbReference type="Google" id="ProtNLM"/>
    </source>
</evidence>
<evidence type="ECO:0000256" key="1">
    <source>
        <dbReference type="SAM" id="SignalP"/>
    </source>
</evidence>